<comment type="function">
    <text evidence="7 8">Catalyzes the synthesis of beta-nicotinate D-ribonucleotide from nicotinate and 5-phospho-D-ribose 1-phosphate at the expense of ATP.</text>
</comment>
<evidence type="ECO:0000256" key="2">
    <source>
        <dbReference type="ARBA" id="ARBA00010897"/>
    </source>
</evidence>
<organism evidence="11 12">
    <name type="scientific">Methanosarcina mazei WWM610</name>
    <dbReference type="NCBI Taxonomy" id="1434117"/>
    <lineage>
        <taxon>Archaea</taxon>
        <taxon>Methanobacteriati</taxon>
        <taxon>Methanobacteriota</taxon>
        <taxon>Stenosarchaea group</taxon>
        <taxon>Methanomicrobia</taxon>
        <taxon>Methanosarcinales</taxon>
        <taxon>Methanosarcinaceae</taxon>
        <taxon>Methanosarcina</taxon>
    </lineage>
</organism>
<dbReference type="InterPro" id="IPR041525">
    <property type="entry name" value="N/Namide_PRibTrfase"/>
</dbReference>
<keyword evidence="5 7" id="KW-0436">Ligase</keyword>
<dbReference type="GO" id="GO:0034355">
    <property type="term" value="P:NAD+ biosynthetic process via the salvage pathway"/>
    <property type="evidence" value="ECO:0007669"/>
    <property type="project" value="TreeGrafter"/>
</dbReference>
<dbReference type="InterPro" id="IPR007229">
    <property type="entry name" value="Nic_PRibTrfase-Fam"/>
</dbReference>
<dbReference type="GeneID" id="82162177"/>
<dbReference type="PIRSF" id="PIRSF000484">
    <property type="entry name" value="NAPRT"/>
    <property type="match status" value="1"/>
</dbReference>
<dbReference type="SUPFAM" id="SSF51690">
    <property type="entry name" value="Nicotinate/Quinolinate PRTase C-terminal domain-like"/>
    <property type="match status" value="1"/>
</dbReference>
<reference evidence="11 12" key="1">
    <citation type="submission" date="2014-07" db="EMBL/GenBank/DDBJ databases">
        <title>Methanogenic archaea and the global carbon cycle.</title>
        <authorList>
            <person name="Henriksen J.R."/>
            <person name="Luke J."/>
            <person name="Reinhart S."/>
            <person name="Benedict M.N."/>
            <person name="Youngblut N.D."/>
            <person name="Metcalf M.E."/>
            <person name="Whitaker R.J."/>
            <person name="Metcalf W.W."/>
        </authorList>
    </citation>
    <scope>NUCLEOTIDE SEQUENCE [LARGE SCALE GENOMIC DNA]</scope>
    <source>
        <strain evidence="11 12">WWM610</strain>
    </source>
</reference>
<dbReference type="InterPro" id="IPR040727">
    <property type="entry name" value="NAPRTase_N"/>
</dbReference>
<protein>
    <recommendedName>
        <fullName evidence="3 7">Nicotinate phosphoribosyltransferase</fullName>
        <shortName evidence="7">NAPRTase</shortName>
        <ecNumber evidence="3 7">6.3.4.21</ecNumber>
    </recommendedName>
</protein>
<name>A0A0E3PXI4_METMZ</name>
<dbReference type="AlphaFoldDB" id="A0A0E3PXI4"/>
<sequence length="406" mass="46660">MIKSILDNDLYKFTMQMAVLELFPKAEAEYRFTNRGLQRFSREFVEELRRVIDEEISGLRLTEEEYRWLGEKCPFLKPMYLEYLKNFRFKPEEVEICLTRENDLDMRIKGPWHSTILWEIVLMAAVSELYFTTIEKEWNGSTKNPGTPESATLESVLEAYGEKILEIGKVLEENGCLFSEFGTRRRRSFELHDQVMRSLVRIKTLTGTSNVYFAKKYGVKPIGTVGHEWIMGTSALVGLRYANRFAFENWVDVYNGDLGIALTDTFGSEAFFKDMDLKLSKIYDGFRHDSGDPYTFVDRVIEHYGKMGIDPMKKVIVFSDALNAEAAVKLKKYCEGKINCSFGIGTSLTNNSEFFRESPPLNMVIKLHSINGIPVVKLSDSPEKETGERDALRVANYIVGRKGLDE</sequence>
<keyword evidence="4 7" id="KW-0597">Phosphoprotein</keyword>
<accession>A0A0E3PXI4</accession>
<dbReference type="Proteomes" id="UP000033058">
    <property type="component" value="Chromosome"/>
</dbReference>
<dbReference type="GO" id="GO:0016757">
    <property type="term" value="F:glycosyltransferase activity"/>
    <property type="evidence" value="ECO:0007669"/>
    <property type="project" value="UniProtKB-KW"/>
</dbReference>
<dbReference type="HOGENOM" id="CLU_030991_1_0_2"/>
<evidence type="ECO:0000256" key="8">
    <source>
        <dbReference type="RuleBase" id="RU003838"/>
    </source>
</evidence>
<proteinExistence type="inferred from homology"/>
<dbReference type="NCBIfam" id="TIGR01514">
    <property type="entry name" value="NAPRTase"/>
    <property type="match status" value="1"/>
</dbReference>
<dbReference type="Pfam" id="PF04095">
    <property type="entry name" value="NAPRTase"/>
    <property type="match status" value="1"/>
</dbReference>
<dbReference type="InterPro" id="IPR006406">
    <property type="entry name" value="Nic_PRibTrfase"/>
</dbReference>
<dbReference type="GeneID" id="24851252"/>
<comment type="catalytic activity">
    <reaction evidence="7 8">
        <text>5-phospho-alpha-D-ribose 1-diphosphate + nicotinate + ATP + H2O = nicotinate beta-D-ribonucleotide + ADP + phosphate + diphosphate</text>
        <dbReference type="Rhea" id="RHEA:36163"/>
        <dbReference type="ChEBI" id="CHEBI:15377"/>
        <dbReference type="ChEBI" id="CHEBI:30616"/>
        <dbReference type="ChEBI" id="CHEBI:32544"/>
        <dbReference type="ChEBI" id="CHEBI:33019"/>
        <dbReference type="ChEBI" id="CHEBI:43474"/>
        <dbReference type="ChEBI" id="CHEBI:57502"/>
        <dbReference type="ChEBI" id="CHEBI:58017"/>
        <dbReference type="ChEBI" id="CHEBI:456216"/>
        <dbReference type="EC" id="6.3.4.21"/>
    </reaction>
</comment>
<comment type="pathway">
    <text evidence="1 7 8">Cofactor biosynthesis; NAD(+) biosynthesis; nicotinate D-ribonucleotide from nicotinate: step 1/1.</text>
</comment>
<dbReference type="GO" id="GO:0005829">
    <property type="term" value="C:cytosol"/>
    <property type="evidence" value="ECO:0007669"/>
    <property type="project" value="TreeGrafter"/>
</dbReference>
<evidence type="ECO:0000256" key="5">
    <source>
        <dbReference type="ARBA" id="ARBA00022598"/>
    </source>
</evidence>
<gene>
    <name evidence="7" type="primary">pncB</name>
    <name evidence="11" type="ORF">MSMAW_1553</name>
</gene>
<dbReference type="GO" id="GO:0004516">
    <property type="term" value="F:nicotinate phosphoribosyltransferase activity"/>
    <property type="evidence" value="ECO:0007669"/>
    <property type="project" value="UniProtKB-UniRule"/>
</dbReference>
<evidence type="ECO:0000259" key="9">
    <source>
        <dbReference type="Pfam" id="PF04095"/>
    </source>
</evidence>
<feature type="domain" description="Nicotinate phosphoribosyltransferase N-terminal" evidence="10">
    <location>
        <begin position="6"/>
        <end position="127"/>
    </location>
</feature>
<keyword evidence="11" id="KW-0808">Transferase</keyword>
<evidence type="ECO:0000256" key="4">
    <source>
        <dbReference type="ARBA" id="ARBA00022553"/>
    </source>
</evidence>
<dbReference type="HAMAP" id="MF_00570">
    <property type="entry name" value="NAPRTase"/>
    <property type="match status" value="1"/>
</dbReference>
<feature type="modified residue" description="Phosphohistidine; by autocatalysis" evidence="7">
    <location>
        <position position="227"/>
    </location>
</feature>
<dbReference type="PATRIC" id="fig|1434117.4.peg.1977"/>
<dbReference type="InterPro" id="IPR036068">
    <property type="entry name" value="Nicotinate_pribotase-like_C"/>
</dbReference>
<evidence type="ECO:0000256" key="3">
    <source>
        <dbReference type="ARBA" id="ARBA00013236"/>
    </source>
</evidence>
<dbReference type="RefSeq" id="WP_011034984.1">
    <property type="nucleotide sequence ID" value="NZ_CP009509.1"/>
</dbReference>
<evidence type="ECO:0000313" key="11">
    <source>
        <dbReference type="EMBL" id="AKB40544.1"/>
    </source>
</evidence>
<evidence type="ECO:0000259" key="10">
    <source>
        <dbReference type="Pfam" id="PF17767"/>
    </source>
</evidence>
<comment type="PTM">
    <text evidence="7 8">Transiently phosphorylated on a His residue during the reaction cycle. Phosphorylation strongly increases the affinity for substrates and increases the rate of nicotinate D-ribonucleotide production. Dephosphorylation regenerates the low-affinity form of the enzyme, leading to product release.</text>
</comment>
<dbReference type="PANTHER" id="PTHR11098">
    <property type="entry name" value="NICOTINATE PHOSPHORIBOSYLTRANSFERASE"/>
    <property type="match status" value="1"/>
</dbReference>
<keyword evidence="11" id="KW-0328">Glycosyltransferase</keyword>
<dbReference type="SMR" id="A0A0E3PXI4"/>
<evidence type="ECO:0000256" key="6">
    <source>
        <dbReference type="ARBA" id="ARBA00022642"/>
    </source>
</evidence>
<dbReference type="EMBL" id="CP009509">
    <property type="protein sequence ID" value="AKB40544.1"/>
    <property type="molecule type" value="Genomic_DNA"/>
</dbReference>
<dbReference type="EC" id="6.3.4.21" evidence="3 7"/>
<dbReference type="PANTHER" id="PTHR11098:SF1">
    <property type="entry name" value="NICOTINATE PHOSPHORIBOSYLTRANSFERASE"/>
    <property type="match status" value="1"/>
</dbReference>
<comment type="similarity">
    <text evidence="2 7 8">Belongs to the NAPRTase family.</text>
</comment>
<keyword evidence="6 7" id="KW-0662">Pyridine nucleotide biosynthesis</keyword>
<dbReference type="UniPathway" id="UPA00253">
    <property type="reaction ID" value="UER00457"/>
</dbReference>
<evidence type="ECO:0000256" key="7">
    <source>
        <dbReference type="HAMAP-Rule" id="MF_00570"/>
    </source>
</evidence>
<dbReference type="CDD" id="cd01401">
    <property type="entry name" value="PncB_like"/>
    <property type="match status" value="1"/>
</dbReference>
<dbReference type="NCBIfam" id="NF003704">
    <property type="entry name" value="PRK05321.1"/>
    <property type="match status" value="1"/>
</dbReference>
<evidence type="ECO:0000256" key="1">
    <source>
        <dbReference type="ARBA" id="ARBA00004952"/>
    </source>
</evidence>
<dbReference type="Pfam" id="PF17767">
    <property type="entry name" value="NAPRTase_N"/>
    <property type="match status" value="1"/>
</dbReference>
<dbReference type="SUPFAM" id="SSF54675">
    <property type="entry name" value="Nicotinate/Quinolinate PRTase N-terminal domain-like"/>
    <property type="match status" value="1"/>
</dbReference>
<evidence type="ECO:0000313" key="12">
    <source>
        <dbReference type="Proteomes" id="UP000033058"/>
    </source>
</evidence>
<dbReference type="Gene3D" id="3.20.140.10">
    <property type="entry name" value="nicotinate phosphoribosyltransferase"/>
    <property type="match status" value="1"/>
</dbReference>
<feature type="domain" description="Nicotinate/nicotinamide phosphoribosyltransferase" evidence="9">
    <location>
        <begin position="177"/>
        <end position="390"/>
    </location>
</feature>